<evidence type="ECO:0000259" key="2">
    <source>
        <dbReference type="Pfam" id="PF16401"/>
    </source>
</evidence>
<dbReference type="RefSeq" id="WP_120516805.1">
    <property type="nucleotide sequence ID" value="NZ_QXZY01000007.1"/>
</dbReference>
<feature type="transmembrane region" description="Helical" evidence="1">
    <location>
        <begin position="118"/>
        <end position="137"/>
    </location>
</feature>
<protein>
    <submittedName>
        <fullName evidence="3">DUF5009 domain-containing protein</fullName>
    </submittedName>
</protein>
<reference evidence="4" key="1">
    <citation type="submission" date="2018-11" db="EMBL/GenBank/DDBJ databases">
        <title>Chitinophaga lutea sp.nov., isolate from arsenic contaminated soil.</title>
        <authorList>
            <person name="Zong Y."/>
        </authorList>
    </citation>
    <scope>NUCLEOTIDE SEQUENCE [LARGE SCALE GENOMIC DNA]</scope>
    <source>
        <strain evidence="4">YLT18</strain>
    </source>
</reference>
<feature type="transmembrane region" description="Helical" evidence="1">
    <location>
        <begin position="167"/>
        <end position="185"/>
    </location>
</feature>
<keyword evidence="1" id="KW-1133">Transmembrane helix</keyword>
<dbReference type="EMBL" id="RMBX01000006">
    <property type="protein sequence ID" value="RPD40887.1"/>
    <property type="molecule type" value="Genomic_DNA"/>
</dbReference>
<sequence length="447" mass="50409">MNRSNSLDALRGFAILAMVLSSSIAFGILPAWMYHAQTPPPYHQFKPELPGITWVDLVFPFFLFSMGAAIPLALQKKIRENTPAYKLLGHILQRFALLVFFAIFTLHTRAWVQSGTPGVTEYLVSIAAFGLLCCMFIKMKSVIPKIIAFALAIAFLFYKKIDLSRSDVIIIVLANMALFGTLIWWLTIRQPLLRLGVLPFIAAIFLSAQTPDSWGKVVYDWSPIPWAYKFYYLKYLFIIIPGTFAGEWLQMALPTGNGGDKRKWQLVAAGTLALVLINVIFLFNRQLVLNLVLNIGVGAAMLFLSRKMLSPVPSWMNYLQAGVYLLWLGLFFDCTQGGIKKDPSNYSYYFVTGGLAFLVILGFSILEYYGYCNRLIKYLAANGRNPMVAYVAGNLLLIPVMHLSGLMQVYKNMDANVWLGVLKGLLFTGIVSLITLFFVNRKWFWKT</sequence>
<evidence type="ECO:0000313" key="4">
    <source>
        <dbReference type="Proteomes" id="UP000279089"/>
    </source>
</evidence>
<dbReference type="PANTHER" id="PTHR31061">
    <property type="entry name" value="LD22376P"/>
    <property type="match status" value="1"/>
</dbReference>
<dbReference type="OrthoDB" id="9788724at2"/>
<feature type="transmembrane region" description="Helical" evidence="1">
    <location>
        <begin position="417"/>
        <end position="439"/>
    </location>
</feature>
<feature type="transmembrane region" description="Helical" evidence="1">
    <location>
        <begin position="230"/>
        <end position="252"/>
    </location>
</feature>
<evidence type="ECO:0000313" key="3">
    <source>
        <dbReference type="EMBL" id="RPD40887.1"/>
    </source>
</evidence>
<keyword evidence="1" id="KW-0472">Membrane</keyword>
<organism evidence="3 4">
    <name type="scientific">Chitinophaga barathri</name>
    <dbReference type="NCBI Taxonomy" id="1647451"/>
    <lineage>
        <taxon>Bacteria</taxon>
        <taxon>Pseudomonadati</taxon>
        <taxon>Bacteroidota</taxon>
        <taxon>Chitinophagia</taxon>
        <taxon>Chitinophagales</taxon>
        <taxon>Chitinophagaceae</taxon>
        <taxon>Chitinophaga</taxon>
    </lineage>
</organism>
<feature type="transmembrane region" description="Helical" evidence="1">
    <location>
        <begin position="12"/>
        <end position="32"/>
    </location>
</feature>
<feature type="domain" description="DUF5009" evidence="2">
    <location>
        <begin position="3"/>
        <end position="249"/>
    </location>
</feature>
<comment type="caution">
    <text evidence="3">The sequence shown here is derived from an EMBL/GenBank/DDBJ whole genome shotgun (WGS) entry which is preliminary data.</text>
</comment>
<proteinExistence type="predicted"/>
<feature type="transmembrane region" description="Helical" evidence="1">
    <location>
        <begin position="95"/>
        <end position="112"/>
    </location>
</feature>
<name>A0A3N4MGP9_9BACT</name>
<accession>A0A3N4MGP9</accession>
<dbReference type="PANTHER" id="PTHR31061:SF24">
    <property type="entry name" value="LD22376P"/>
    <property type="match status" value="1"/>
</dbReference>
<feature type="transmembrane region" description="Helical" evidence="1">
    <location>
        <begin position="52"/>
        <end position="74"/>
    </location>
</feature>
<feature type="transmembrane region" description="Helical" evidence="1">
    <location>
        <begin position="316"/>
        <end position="334"/>
    </location>
</feature>
<dbReference type="Pfam" id="PF16401">
    <property type="entry name" value="DUF5009"/>
    <property type="match status" value="1"/>
</dbReference>
<feature type="transmembrane region" description="Helical" evidence="1">
    <location>
        <begin position="264"/>
        <end position="281"/>
    </location>
</feature>
<feature type="transmembrane region" description="Helical" evidence="1">
    <location>
        <begin position="346"/>
        <end position="366"/>
    </location>
</feature>
<dbReference type="InterPro" id="IPR032176">
    <property type="entry name" value="DUF5009"/>
</dbReference>
<feature type="transmembrane region" description="Helical" evidence="1">
    <location>
        <begin position="287"/>
        <end position="304"/>
    </location>
</feature>
<feature type="transmembrane region" description="Helical" evidence="1">
    <location>
        <begin position="142"/>
        <end position="161"/>
    </location>
</feature>
<dbReference type="AlphaFoldDB" id="A0A3N4MGP9"/>
<feature type="transmembrane region" description="Helical" evidence="1">
    <location>
        <begin position="192"/>
        <end position="210"/>
    </location>
</feature>
<gene>
    <name evidence="3" type="ORF">EG028_12790</name>
</gene>
<keyword evidence="4" id="KW-1185">Reference proteome</keyword>
<keyword evidence="1" id="KW-0812">Transmembrane</keyword>
<evidence type="ECO:0000256" key="1">
    <source>
        <dbReference type="SAM" id="Phobius"/>
    </source>
</evidence>
<feature type="transmembrane region" description="Helical" evidence="1">
    <location>
        <begin position="387"/>
        <end position="405"/>
    </location>
</feature>
<dbReference type="Proteomes" id="UP000279089">
    <property type="component" value="Unassembled WGS sequence"/>
</dbReference>